<sequence>MEGPPRRNGEDDTDKKHTGDYLAEKLIAQIKKVGVKYIAAIGSDNTGNTKKARRLVAAEFPTIINFSDPIHHMNLMIGDITSLPEFQDIVEKVKRILTYFNKSWAATSVLAEKRAEQGIGRGLEKIGKTRFATVWRGSNSIQNSLPLIRELVENGEIAVKEVNEIFKERSAALNFEIELIKYNSIIAPVAHSIKSLESTQTTPADVYIFWLAIAASIKEYLGKGSNVTRISNTLAEKITKIINTRYRAFIDHSPDDIYFTAFFLHRCRS</sequence>
<proteinExistence type="predicted"/>
<dbReference type="AlphaFoldDB" id="A0A0C9V2R2"/>
<reference evidence="2 3" key="1">
    <citation type="submission" date="2014-06" db="EMBL/GenBank/DDBJ databases">
        <title>Evolutionary Origins and Diversification of the Mycorrhizal Mutualists.</title>
        <authorList>
            <consortium name="DOE Joint Genome Institute"/>
            <consortium name="Mycorrhizal Genomics Consortium"/>
            <person name="Kohler A."/>
            <person name="Kuo A."/>
            <person name="Nagy L.G."/>
            <person name="Floudas D."/>
            <person name="Copeland A."/>
            <person name="Barry K.W."/>
            <person name="Cichocki N."/>
            <person name="Veneault-Fourrey C."/>
            <person name="LaButti K."/>
            <person name="Lindquist E.A."/>
            <person name="Lipzen A."/>
            <person name="Lundell T."/>
            <person name="Morin E."/>
            <person name="Murat C."/>
            <person name="Riley R."/>
            <person name="Ohm R."/>
            <person name="Sun H."/>
            <person name="Tunlid A."/>
            <person name="Henrissat B."/>
            <person name="Grigoriev I.V."/>
            <person name="Hibbett D.S."/>
            <person name="Martin F."/>
        </authorList>
    </citation>
    <scope>NUCLEOTIDE SEQUENCE [LARGE SCALE GENOMIC DNA]</scope>
    <source>
        <strain evidence="2 3">SS14</strain>
    </source>
</reference>
<evidence type="ECO:0000313" key="3">
    <source>
        <dbReference type="Proteomes" id="UP000054279"/>
    </source>
</evidence>
<dbReference type="Pfam" id="PF04937">
    <property type="entry name" value="DUF659"/>
    <property type="match status" value="1"/>
</dbReference>
<dbReference type="InterPro" id="IPR012337">
    <property type="entry name" value="RNaseH-like_sf"/>
</dbReference>
<accession>A0A0C9V2R2</accession>
<evidence type="ECO:0000259" key="1">
    <source>
        <dbReference type="Pfam" id="PF04937"/>
    </source>
</evidence>
<feature type="domain" description="DUF659" evidence="1">
    <location>
        <begin position="13"/>
        <end position="96"/>
    </location>
</feature>
<dbReference type="EMBL" id="KN837183">
    <property type="protein sequence ID" value="KIJ35942.1"/>
    <property type="molecule type" value="Genomic_DNA"/>
</dbReference>
<name>A0A0C9V2R2_SPHS4</name>
<dbReference type="Proteomes" id="UP000054279">
    <property type="component" value="Unassembled WGS sequence"/>
</dbReference>
<dbReference type="HOGENOM" id="CLU_091935_0_0_1"/>
<keyword evidence="3" id="KW-1185">Reference proteome</keyword>
<dbReference type="OrthoDB" id="4951847at2759"/>
<evidence type="ECO:0000313" key="2">
    <source>
        <dbReference type="EMBL" id="KIJ35942.1"/>
    </source>
</evidence>
<dbReference type="InterPro" id="IPR007021">
    <property type="entry name" value="DUF659"/>
</dbReference>
<gene>
    <name evidence="2" type="ORF">M422DRAFT_51272</name>
</gene>
<protein>
    <submittedName>
        <fullName evidence="2">Unplaced genomic scaffold SPHSTscaffold_108, whole genome shotgun sequence</fullName>
    </submittedName>
</protein>
<organism evidence="2 3">
    <name type="scientific">Sphaerobolus stellatus (strain SS14)</name>
    <dbReference type="NCBI Taxonomy" id="990650"/>
    <lineage>
        <taxon>Eukaryota</taxon>
        <taxon>Fungi</taxon>
        <taxon>Dikarya</taxon>
        <taxon>Basidiomycota</taxon>
        <taxon>Agaricomycotina</taxon>
        <taxon>Agaricomycetes</taxon>
        <taxon>Phallomycetidae</taxon>
        <taxon>Geastrales</taxon>
        <taxon>Sphaerobolaceae</taxon>
        <taxon>Sphaerobolus</taxon>
    </lineage>
</organism>
<dbReference type="SUPFAM" id="SSF53098">
    <property type="entry name" value="Ribonuclease H-like"/>
    <property type="match status" value="1"/>
</dbReference>